<dbReference type="EMBL" id="LHXO01000001">
    <property type="protein sequence ID" value="KXA95875.1"/>
    <property type="molecule type" value="Genomic_DNA"/>
</dbReference>
<sequence>MFSHLYLEVSSLISSKKASRKFQSLRRYGVSRSQVSLINPPIPQAKLCAPPLCCFVGREQNEHKNFEENSPRYSKNDGSPPS</sequence>
<evidence type="ECO:0000313" key="2">
    <source>
        <dbReference type="Proteomes" id="UP000070284"/>
    </source>
</evidence>
<comment type="caution">
    <text evidence="1">The sequence shown here is derived from an EMBL/GenBank/DDBJ whole genome shotgun (WGS) entry which is preliminary data.</text>
</comment>
<reference evidence="1 2" key="1">
    <citation type="journal article" date="2016" name="Sci. Rep.">
        <title>Metabolic traits of an uncultured archaeal lineage -MSBL1- from brine pools of the Red Sea.</title>
        <authorList>
            <person name="Mwirichia R."/>
            <person name="Alam I."/>
            <person name="Rashid M."/>
            <person name="Vinu M."/>
            <person name="Ba-Alawi W."/>
            <person name="Anthony Kamau A."/>
            <person name="Kamanda Ngugi D."/>
            <person name="Goker M."/>
            <person name="Klenk H.P."/>
            <person name="Bajic V."/>
            <person name="Stingl U."/>
        </authorList>
    </citation>
    <scope>NUCLEOTIDE SEQUENCE [LARGE SCALE GENOMIC DNA]</scope>
    <source>
        <strain evidence="1">SCGC-AAA259E19</strain>
    </source>
</reference>
<name>A0A133UNT7_9EURY</name>
<protein>
    <submittedName>
        <fullName evidence="1">Uncharacterized protein</fullName>
    </submittedName>
</protein>
<dbReference type="AlphaFoldDB" id="A0A133UNT7"/>
<dbReference type="Proteomes" id="UP000070284">
    <property type="component" value="Unassembled WGS sequence"/>
</dbReference>
<proteinExistence type="predicted"/>
<gene>
    <name evidence="1" type="ORF">AKJ65_00015</name>
</gene>
<accession>A0A133UNT7</accession>
<keyword evidence="2" id="KW-1185">Reference proteome</keyword>
<organism evidence="1 2">
    <name type="scientific">candidate division MSBL1 archaeon SCGC-AAA259E19</name>
    <dbReference type="NCBI Taxonomy" id="1698264"/>
    <lineage>
        <taxon>Archaea</taxon>
        <taxon>Methanobacteriati</taxon>
        <taxon>Methanobacteriota</taxon>
        <taxon>candidate division MSBL1</taxon>
    </lineage>
</organism>
<evidence type="ECO:0000313" key="1">
    <source>
        <dbReference type="EMBL" id="KXA95875.1"/>
    </source>
</evidence>